<name>A0A7V0XFB7_UNCW3</name>
<keyword evidence="2" id="KW-0808">Transferase</keyword>
<dbReference type="Pfam" id="PF08241">
    <property type="entry name" value="Methyltransf_11"/>
    <property type="match status" value="1"/>
</dbReference>
<dbReference type="Proteomes" id="UP000885672">
    <property type="component" value="Unassembled WGS sequence"/>
</dbReference>
<gene>
    <name evidence="2" type="ORF">ENN51_04435</name>
</gene>
<evidence type="ECO:0000259" key="1">
    <source>
        <dbReference type="Pfam" id="PF08241"/>
    </source>
</evidence>
<dbReference type="PANTHER" id="PTHR43591:SF24">
    <property type="entry name" value="2-METHOXY-6-POLYPRENYL-1,4-BENZOQUINOL METHYLASE, MITOCHONDRIAL"/>
    <property type="match status" value="1"/>
</dbReference>
<dbReference type="EMBL" id="DSBX01000167">
    <property type="protein sequence ID" value="HDQ99516.1"/>
    <property type="molecule type" value="Genomic_DNA"/>
</dbReference>
<dbReference type="PANTHER" id="PTHR43591">
    <property type="entry name" value="METHYLTRANSFERASE"/>
    <property type="match status" value="1"/>
</dbReference>
<proteinExistence type="predicted"/>
<accession>A0A7V0XFB7</accession>
<sequence length="266" mass="29824">MKIDSWPSKVAHRLRGTAYCLITLNRRACTGLSDHLPHARFNINEAYRREVARRLGMLNPDAVVADVGGGRSCCFARHRPPGVWLVAIDVSAEELALNRDVDETRVGDCSRHLPMADGEADMLVSHSAIEHFDDVSGFVAEARRVLKPGGWFINTFPCRFAPFALINQLLPPQLSRFVLRSVFPGSEGVLGYRAFYDRCYPSGFFPLLRRNSLMVEGVMVSYSQSGYFDFFLPLYVASLGYELIVWCADARELAAYLLVSARRVGR</sequence>
<dbReference type="InterPro" id="IPR013216">
    <property type="entry name" value="Methyltransf_11"/>
</dbReference>
<organism evidence="2">
    <name type="scientific">candidate division WOR-3 bacterium</name>
    <dbReference type="NCBI Taxonomy" id="2052148"/>
    <lineage>
        <taxon>Bacteria</taxon>
        <taxon>Bacteria division WOR-3</taxon>
    </lineage>
</organism>
<dbReference type="GO" id="GO:0032259">
    <property type="term" value="P:methylation"/>
    <property type="evidence" value="ECO:0007669"/>
    <property type="project" value="UniProtKB-KW"/>
</dbReference>
<dbReference type="InterPro" id="IPR029063">
    <property type="entry name" value="SAM-dependent_MTases_sf"/>
</dbReference>
<evidence type="ECO:0000313" key="2">
    <source>
        <dbReference type="EMBL" id="HDQ99516.1"/>
    </source>
</evidence>
<dbReference type="SUPFAM" id="SSF53335">
    <property type="entry name" value="S-adenosyl-L-methionine-dependent methyltransferases"/>
    <property type="match status" value="1"/>
</dbReference>
<reference evidence="2" key="1">
    <citation type="journal article" date="2020" name="mSystems">
        <title>Genome- and Community-Level Interaction Insights into Carbon Utilization and Element Cycling Functions of Hydrothermarchaeota in Hydrothermal Sediment.</title>
        <authorList>
            <person name="Zhou Z."/>
            <person name="Liu Y."/>
            <person name="Xu W."/>
            <person name="Pan J."/>
            <person name="Luo Z.H."/>
            <person name="Li M."/>
        </authorList>
    </citation>
    <scope>NUCLEOTIDE SEQUENCE [LARGE SCALE GENOMIC DNA]</scope>
    <source>
        <strain evidence="2">SpSt-1182</strain>
    </source>
</reference>
<keyword evidence="2" id="KW-0489">Methyltransferase</keyword>
<feature type="domain" description="Methyltransferase type 11" evidence="1">
    <location>
        <begin position="68"/>
        <end position="153"/>
    </location>
</feature>
<dbReference type="AlphaFoldDB" id="A0A7V0XFB7"/>
<protein>
    <submittedName>
        <fullName evidence="2">Class I SAM-dependent methyltransferase</fullName>
    </submittedName>
</protein>
<dbReference type="Gene3D" id="3.40.50.150">
    <property type="entry name" value="Vaccinia Virus protein VP39"/>
    <property type="match status" value="1"/>
</dbReference>
<dbReference type="CDD" id="cd02440">
    <property type="entry name" value="AdoMet_MTases"/>
    <property type="match status" value="1"/>
</dbReference>
<dbReference type="GO" id="GO:0008757">
    <property type="term" value="F:S-adenosylmethionine-dependent methyltransferase activity"/>
    <property type="evidence" value="ECO:0007669"/>
    <property type="project" value="InterPro"/>
</dbReference>
<comment type="caution">
    <text evidence="2">The sequence shown here is derived from an EMBL/GenBank/DDBJ whole genome shotgun (WGS) entry which is preliminary data.</text>
</comment>